<gene>
    <name evidence="4" type="ORF">BDW02DRAFT_523382</name>
</gene>
<evidence type="ECO:0000313" key="4">
    <source>
        <dbReference type="EMBL" id="KAF1835368.1"/>
    </source>
</evidence>
<dbReference type="AlphaFoldDB" id="A0A6A5KDL9"/>
<evidence type="ECO:0000259" key="3">
    <source>
        <dbReference type="Pfam" id="PF22664"/>
    </source>
</evidence>
<organism evidence="4 5">
    <name type="scientific">Decorospora gaudefroyi</name>
    <dbReference type="NCBI Taxonomy" id="184978"/>
    <lineage>
        <taxon>Eukaryota</taxon>
        <taxon>Fungi</taxon>
        <taxon>Dikarya</taxon>
        <taxon>Ascomycota</taxon>
        <taxon>Pezizomycotina</taxon>
        <taxon>Dothideomycetes</taxon>
        <taxon>Pleosporomycetidae</taxon>
        <taxon>Pleosporales</taxon>
        <taxon>Pleosporineae</taxon>
        <taxon>Pleosporaceae</taxon>
        <taxon>Decorospora</taxon>
    </lineage>
</organism>
<dbReference type="PANTHER" id="PTHR31642:SF310">
    <property type="entry name" value="FATTY ALCOHOL:CAFFEOYL-COA ACYLTRANSFERASE"/>
    <property type="match status" value="1"/>
</dbReference>
<dbReference type="Gene3D" id="3.30.559.10">
    <property type="entry name" value="Chloramphenicol acetyltransferase-like domain"/>
    <property type="match status" value="2"/>
</dbReference>
<keyword evidence="1" id="KW-0808">Transferase</keyword>
<evidence type="ECO:0000256" key="1">
    <source>
        <dbReference type="ARBA" id="ARBA00022679"/>
    </source>
</evidence>
<feature type="region of interest" description="Disordered" evidence="2">
    <location>
        <begin position="226"/>
        <end position="260"/>
    </location>
</feature>
<reference evidence="4" key="1">
    <citation type="submission" date="2020-01" db="EMBL/GenBank/DDBJ databases">
        <authorList>
            <consortium name="DOE Joint Genome Institute"/>
            <person name="Haridas S."/>
            <person name="Albert R."/>
            <person name="Binder M."/>
            <person name="Bloem J."/>
            <person name="Labutti K."/>
            <person name="Salamov A."/>
            <person name="Andreopoulos B."/>
            <person name="Baker S.E."/>
            <person name="Barry K."/>
            <person name="Bills G."/>
            <person name="Bluhm B.H."/>
            <person name="Cannon C."/>
            <person name="Castanera R."/>
            <person name="Culley D.E."/>
            <person name="Daum C."/>
            <person name="Ezra D."/>
            <person name="Gonzalez J.B."/>
            <person name="Henrissat B."/>
            <person name="Kuo A."/>
            <person name="Liang C."/>
            <person name="Lipzen A."/>
            <person name="Lutzoni F."/>
            <person name="Magnuson J."/>
            <person name="Mondo S."/>
            <person name="Nolan M."/>
            <person name="Ohm R."/>
            <person name="Pangilinan J."/>
            <person name="Park H.-J."/>
            <person name="Ramirez L."/>
            <person name="Alfaro M."/>
            <person name="Sun H."/>
            <person name="Tritt A."/>
            <person name="Yoshinaga Y."/>
            <person name="Zwiers L.-H."/>
            <person name="Turgeon B.G."/>
            <person name="Goodwin S.B."/>
            <person name="Spatafora J.W."/>
            <person name="Crous P.W."/>
            <person name="Grigoriev I.V."/>
        </authorList>
    </citation>
    <scope>NUCLEOTIDE SEQUENCE</scope>
    <source>
        <strain evidence="4">P77</strain>
    </source>
</reference>
<feature type="domain" description="Trichothecene 3-O-acetyltransferase-like N-terminal" evidence="3">
    <location>
        <begin position="27"/>
        <end position="176"/>
    </location>
</feature>
<name>A0A6A5KDL9_9PLEO</name>
<evidence type="ECO:0000313" key="5">
    <source>
        <dbReference type="Proteomes" id="UP000800040"/>
    </source>
</evidence>
<proteinExistence type="predicted"/>
<protein>
    <recommendedName>
        <fullName evidence="3">Trichothecene 3-O-acetyltransferase-like N-terminal domain-containing protein</fullName>
    </recommendedName>
</protein>
<dbReference type="Pfam" id="PF02458">
    <property type="entry name" value="Transferase"/>
    <property type="match status" value="1"/>
</dbReference>
<dbReference type="InterPro" id="IPR050317">
    <property type="entry name" value="Plant_Fungal_Acyltransferase"/>
</dbReference>
<dbReference type="PANTHER" id="PTHR31642">
    <property type="entry name" value="TRICHOTHECENE 3-O-ACETYLTRANSFERASE"/>
    <property type="match status" value="1"/>
</dbReference>
<dbReference type="EMBL" id="ML975288">
    <property type="protein sequence ID" value="KAF1835368.1"/>
    <property type="molecule type" value="Genomic_DNA"/>
</dbReference>
<evidence type="ECO:0000256" key="2">
    <source>
        <dbReference type="SAM" id="MobiDB-lite"/>
    </source>
</evidence>
<feature type="non-terminal residue" evidence="4">
    <location>
        <position position="497"/>
    </location>
</feature>
<keyword evidence="5" id="KW-1185">Reference proteome</keyword>
<sequence>MTSKPLHLSLGPLDHMLPRHYARFVIYLSLKPGISYEAVFAELQRGLQKTFCQLPWLNGKVFWQSRKSAGWRPGQLEIRYAPVESDGAAPWQFKYKELDTDISFDELKETGFPTDAFDDEELLWAPFAPDLDKGADVFIAQANFIRGACILCASIFHSVADGMADVSIFKQWADHCQGLPTGETNNTDLPSGCADRGLLENLWEKYRSAKPVAEMENAKTWSIVGLDAPGRGHTTEEQGSADEAEKISDKSKRYQQSAKKMRDKTMLRSRIFYVSPDNFVALKRECAQENRLVSGNDAISALIWRGLIKARTQANRDEKTVEADNGESRLEMTVDGRPYLSLPPSYLGNVVLLCRARLPCSTLASNDTSLTTVAQYLRESTSGINPETALDAYSLARGLKSYRRFDERSTPIAGARMLITSLLAMPASSMGFGDNGVFDNGGKAEAIRPLMGALNRYFRICWVLPPTAYGGVEIVFNLSDAELECLLQDREFGKYAM</sequence>
<dbReference type="InterPro" id="IPR054710">
    <property type="entry name" value="Tri101-like_N"/>
</dbReference>
<dbReference type="InterPro" id="IPR023213">
    <property type="entry name" value="CAT-like_dom_sf"/>
</dbReference>
<dbReference type="Pfam" id="PF22664">
    <property type="entry name" value="TRI-like_N"/>
    <property type="match status" value="1"/>
</dbReference>
<dbReference type="GO" id="GO:0016747">
    <property type="term" value="F:acyltransferase activity, transferring groups other than amino-acyl groups"/>
    <property type="evidence" value="ECO:0007669"/>
    <property type="project" value="TreeGrafter"/>
</dbReference>
<dbReference type="OrthoDB" id="429813at2759"/>
<dbReference type="Proteomes" id="UP000800040">
    <property type="component" value="Unassembled WGS sequence"/>
</dbReference>
<feature type="compositionally biased region" description="Basic and acidic residues" evidence="2">
    <location>
        <begin position="243"/>
        <end position="252"/>
    </location>
</feature>
<accession>A0A6A5KDL9</accession>